<feature type="domain" description="Tudor" evidence="1">
    <location>
        <begin position="88"/>
        <end position="212"/>
    </location>
</feature>
<organism evidence="2 3">
    <name type="scientific">Allacma fusca</name>
    <dbReference type="NCBI Taxonomy" id="39272"/>
    <lineage>
        <taxon>Eukaryota</taxon>
        <taxon>Metazoa</taxon>
        <taxon>Ecdysozoa</taxon>
        <taxon>Arthropoda</taxon>
        <taxon>Hexapoda</taxon>
        <taxon>Collembola</taxon>
        <taxon>Symphypleona</taxon>
        <taxon>Sminthuridae</taxon>
        <taxon>Allacma</taxon>
    </lineage>
</organism>
<keyword evidence="3" id="KW-1185">Reference proteome</keyword>
<name>A0A8J2NVV3_9HEXA</name>
<evidence type="ECO:0000313" key="2">
    <source>
        <dbReference type="EMBL" id="CAG7720287.1"/>
    </source>
</evidence>
<dbReference type="AlphaFoldDB" id="A0A8J2NVV3"/>
<reference evidence="2" key="1">
    <citation type="submission" date="2021-06" db="EMBL/GenBank/DDBJ databases">
        <authorList>
            <person name="Hodson N. C."/>
            <person name="Mongue J. A."/>
            <person name="Jaron S. K."/>
        </authorList>
    </citation>
    <scope>NUCLEOTIDE SEQUENCE</scope>
</reference>
<dbReference type="Pfam" id="PF00567">
    <property type="entry name" value="TUDOR"/>
    <property type="match status" value="1"/>
</dbReference>
<evidence type="ECO:0000313" key="3">
    <source>
        <dbReference type="Proteomes" id="UP000708208"/>
    </source>
</evidence>
<proteinExistence type="predicted"/>
<sequence>MLPSRRFVTEEIIAPCYSLILTPEELRLKYPKYVQVMEELRTKDQMRGILREVWRRCPRRPLLEDFTTEFKIPLNIPLESLSNRRKLQKIVISSVKGPDAFTFQLLSSTQQFIDLEEQMQVFYTDEETNYTNAKYVVATGLFEGSFYALFSQRLRKWVRCVCNWDVAVIQHDSLSTLTLIDYAVTETILASRVRPLTKSFTRLPAQGYSASLFDCYPHRGTLNTTLCQEFRNKVLGKRFYAHVVAYKPATFDSTLDSAIHFPQVIVYLVTLNRKLLTVDYDESNNARSLIEIEDIQAVVGQ</sequence>
<comment type="caution">
    <text evidence="2">The sequence shown here is derived from an EMBL/GenBank/DDBJ whole genome shotgun (WGS) entry which is preliminary data.</text>
</comment>
<dbReference type="Proteomes" id="UP000708208">
    <property type="component" value="Unassembled WGS sequence"/>
</dbReference>
<dbReference type="InterPro" id="IPR002999">
    <property type="entry name" value="Tudor"/>
</dbReference>
<evidence type="ECO:0000259" key="1">
    <source>
        <dbReference type="Pfam" id="PF00567"/>
    </source>
</evidence>
<accession>A0A8J2NVV3</accession>
<dbReference type="EMBL" id="CAJVCH010069232">
    <property type="protein sequence ID" value="CAG7720287.1"/>
    <property type="molecule type" value="Genomic_DNA"/>
</dbReference>
<gene>
    <name evidence="2" type="ORF">AFUS01_LOCUS9573</name>
</gene>
<protein>
    <recommendedName>
        <fullName evidence="1">Tudor domain-containing protein</fullName>
    </recommendedName>
</protein>